<dbReference type="GO" id="GO:0006310">
    <property type="term" value="P:DNA recombination"/>
    <property type="evidence" value="ECO:0007669"/>
    <property type="project" value="InterPro"/>
</dbReference>
<comment type="caution">
    <text evidence="10">The sequence shown here is derived from an EMBL/GenBank/DDBJ whole genome shotgun (WGS) entry which is preliminary data.</text>
</comment>
<feature type="domain" description="DHHA1" evidence="8">
    <location>
        <begin position="350"/>
        <end position="443"/>
    </location>
</feature>
<dbReference type="GO" id="GO:0003676">
    <property type="term" value="F:nucleic acid binding"/>
    <property type="evidence" value="ECO:0007669"/>
    <property type="project" value="InterPro"/>
</dbReference>
<evidence type="ECO:0000256" key="2">
    <source>
        <dbReference type="ARBA" id="ARBA00019841"/>
    </source>
</evidence>
<dbReference type="InterPro" id="IPR051673">
    <property type="entry name" value="SSDNA_exonuclease_RecJ"/>
</dbReference>
<evidence type="ECO:0000256" key="5">
    <source>
        <dbReference type="ARBA" id="ARBA00022839"/>
    </source>
</evidence>
<dbReference type="Gene3D" id="3.10.310.30">
    <property type="match status" value="1"/>
</dbReference>
<dbReference type="InterPro" id="IPR004610">
    <property type="entry name" value="RecJ"/>
</dbReference>
<comment type="similarity">
    <text evidence="1">Belongs to the RecJ family.</text>
</comment>
<dbReference type="GO" id="GO:0006281">
    <property type="term" value="P:DNA repair"/>
    <property type="evidence" value="ECO:0007669"/>
    <property type="project" value="InterPro"/>
</dbReference>
<dbReference type="GO" id="GO:0008409">
    <property type="term" value="F:5'-3' exonuclease activity"/>
    <property type="evidence" value="ECO:0007669"/>
    <property type="project" value="InterPro"/>
</dbReference>
<keyword evidence="4" id="KW-0378">Hydrolase</keyword>
<dbReference type="Pfam" id="PF17768">
    <property type="entry name" value="RecJ_OB"/>
    <property type="match status" value="1"/>
</dbReference>
<dbReference type="Pfam" id="PF01368">
    <property type="entry name" value="DHH"/>
    <property type="match status" value="1"/>
</dbReference>
<name>A0AA41WBP7_9BACT</name>
<evidence type="ECO:0000256" key="4">
    <source>
        <dbReference type="ARBA" id="ARBA00022801"/>
    </source>
</evidence>
<dbReference type="Gene3D" id="3.90.1640.30">
    <property type="match status" value="1"/>
</dbReference>
<evidence type="ECO:0000259" key="7">
    <source>
        <dbReference type="Pfam" id="PF01368"/>
    </source>
</evidence>
<dbReference type="RefSeq" id="WP_284056649.1">
    <property type="nucleotide sequence ID" value="NZ_JAMSLR010000004.1"/>
</dbReference>
<evidence type="ECO:0000259" key="8">
    <source>
        <dbReference type="Pfam" id="PF02272"/>
    </source>
</evidence>
<evidence type="ECO:0000256" key="6">
    <source>
        <dbReference type="SAM" id="Coils"/>
    </source>
</evidence>
<keyword evidence="11" id="KW-1185">Reference proteome</keyword>
<dbReference type="InterPro" id="IPR038763">
    <property type="entry name" value="DHH_sf"/>
</dbReference>
<dbReference type="PANTHER" id="PTHR30255">
    <property type="entry name" value="SINGLE-STRANDED-DNA-SPECIFIC EXONUCLEASE RECJ"/>
    <property type="match status" value="1"/>
</dbReference>
<keyword evidence="3" id="KW-0540">Nuclease</keyword>
<dbReference type="AlphaFoldDB" id="A0AA41WBP7"/>
<keyword evidence="6" id="KW-0175">Coiled coil</keyword>
<dbReference type="SUPFAM" id="SSF64182">
    <property type="entry name" value="DHH phosphoesterases"/>
    <property type="match status" value="1"/>
</dbReference>
<dbReference type="InterPro" id="IPR003156">
    <property type="entry name" value="DHHA1_dom"/>
</dbReference>
<feature type="domain" description="RecJ OB" evidence="9">
    <location>
        <begin position="457"/>
        <end position="562"/>
    </location>
</feature>
<feature type="domain" description="DDH" evidence="7">
    <location>
        <begin position="87"/>
        <end position="232"/>
    </location>
</feature>
<dbReference type="Pfam" id="PF02272">
    <property type="entry name" value="DHHA1"/>
    <property type="match status" value="1"/>
</dbReference>
<protein>
    <recommendedName>
        <fullName evidence="2">Single-stranded-DNA-specific exonuclease RecJ</fullName>
    </recommendedName>
</protein>
<dbReference type="Proteomes" id="UP001165306">
    <property type="component" value="Unassembled WGS sequence"/>
</dbReference>
<gene>
    <name evidence="10" type="primary">recJ</name>
    <name evidence="10" type="ORF">NET02_06890</name>
</gene>
<proteinExistence type="inferred from homology"/>
<evidence type="ECO:0000259" key="9">
    <source>
        <dbReference type="Pfam" id="PF17768"/>
    </source>
</evidence>
<dbReference type="EMBL" id="JAMSLR010000004">
    <property type="protein sequence ID" value="MCM8748867.1"/>
    <property type="molecule type" value="Genomic_DNA"/>
</dbReference>
<sequence length="574" mass="62591">MVVREREALAVGIYRWKEPDPLPDAAYGLADDALLSQILYQRGVRTPAEASAFLRPSLDQLSDPALLPDAGAALALLRRAVEHRWPVVVFGDYDVDGVTATTIFTRALRSQGLTVQPVIPHRIRDGYGLHQADVPAILATGARLLVTVDCGTSSGEALAAIRQAGLEVVVIDHHVVNGDRLPEGVAFVSPQRPDASYPFPSLAAVGVAYQVLRLLLGDAQTVSYLPLVALGTVADVVPLVGENRVLVAEGLRRFAQEAPLGLRALVEEAGLQLDQITSWHCGFILGPRINAAGRMADPMLALQLLLTEDDLEARRLARRLSELNDQRQQEIERMLVEAERKLQRQAELPRVLVLADEAWNVGLVGLAASKLASRYVRPVVVLSRQAEISRGSARGIARFDVSQALAACQDLLLEHGGHSGAAGLTLESERIVELEARLLDFANAALGDDDLVPELDLDAELFPPELRVETVELLTALEPFGHGHPTPRFFLRDVAVRDLRPSRNGRHLLFTVVPRGGSPVSAVWFDGAEHRRALERLGRVDLAFTLRRDSWDGLPRLKLDVLDFRPATTARPSG</sequence>
<feature type="coiled-coil region" evidence="6">
    <location>
        <begin position="306"/>
        <end position="348"/>
    </location>
</feature>
<reference evidence="10" key="1">
    <citation type="submission" date="2022-06" db="EMBL/GenBank/DDBJ databases">
        <title>CFH 74404 Thermomicrobiaceae sp.</title>
        <authorList>
            <person name="Ming H."/>
            <person name="Li W.-J."/>
            <person name="Zhao Z."/>
        </authorList>
    </citation>
    <scope>NUCLEOTIDE SEQUENCE</scope>
    <source>
        <strain evidence="10">CFH 74404</strain>
    </source>
</reference>
<dbReference type="PANTHER" id="PTHR30255:SF2">
    <property type="entry name" value="SINGLE-STRANDED-DNA-SPECIFIC EXONUCLEASE RECJ"/>
    <property type="match status" value="1"/>
</dbReference>
<dbReference type="InterPro" id="IPR001667">
    <property type="entry name" value="DDH_dom"/>
</dbReference>
<dbReference type="InterPro" id="IPR041122">
    <property type="entry name" value="RecJ_OB"/>
</dbReference>
<evidence type="ECO:0000256" key="1">
    <source>
        <dbReference type="ARBA" id="ARBA00005915"/>
    </source>
</evidence>
<accession>A0AA41WBP7</accession>
<dbReference type="NCBIfam" id="TIGR00644">
    <property type="entry name" value="recJ"/>
    <property type="match status" value="1"/>
</dbReference>
<evidence type="ECO:0000313" key="10">
    <source>
        <dbReference type="EMBL" id="MCM8748867.1"/>
    </source>
</evidence>
<keyword evidence="5 10" id="KW-0269">Exonuclease</keyword>
<evidence type="ECO:0000313" key="11">
    <source>
        <dbReference type="Proteomes" id="UP001165306"/>
    </source>
</evidence>
<evidence type="ECO:0000256" key="3">
    <source>
        <dbReference type="ARBA" id="ARBA00022722"/>
    </source>
</evidence>
<organism evidence="10 11">
    <name type="scientific">Thermalbibacter longus</name>
    <dbReference type="NCBI Taxonomy" id="2951981"/>
    <lineage>
        <taxon>Bacteria</taxon>
        <taxon>Pseudomonadati</taxon>
        <taxon>Thermomicrobiota</taxon>
        <taxon>Thermomicrobia</taxon>
        <taxon>Thermomicrobiales</taxon>
        <taxon>Thermomicrobiaceae</taxon>
        <taxon>Thermalbibacter</taxon>
    </lineage>
</organism>